<sequence>MAKSNESNRLSPKRLAAILAANEKCHQLIREIGKEISTGASIVKKDLSGFPPDSQIVIYMLLEDISVIPIRFTGHTKGMILIFREWKIIKDQLFIKTNNPELILRVPTFDFEEWFELFLL</sequence>
<dbReference type="RefSeq" id="WP_138368485.1">
    <property type="nucleotide sequence ID" value="NZ_VCEJ01000009.1"/>
</dbReference>
<dbReference type="Proteomes" id="UP000306402">
    <property type="component" value="Unassembled WGS sequence"/>
</dbReference>
<name>A0A5R9KMC5_9BACT</name>
<protein>
    <submittedName>
        <fullName evidence="1">Uncharacterized protein</fullName>
    </submittedName>
</protein>
<reference evidence="1 2" key="1">
    <citation type="submission" date="2019-05" db="EMBL/GenBank/DDBJ databases">
        <authorList>
            <person name="Qu J.-H."/>
        </authorList>
    </citation>
    <scope>NUCLEOTIDE SEQUENCE [LARGE SCALE GENOMIC DNA]</scope>
    <source>
        <strain evidence="1 2">T17</strain>
    </source>
</reference>
<dbReference type="AlphaFoldDB" id="A0A5R9KMC5"/>
<dbReference type="OrthoDB" id="9943519at2"/>
<dbReference type="EMBL" id="VCEJ01000009">
    <property type="protein sequence ID" value="TLU97370.1"/>
    <property type="molecule type" value="Genomic_DNA"/>
</dbReference>
<comment type="caution">
    <text evidence="1">The sequence shown here is derived from an EMBL/GenBank/DDBJ whole genome shotgun (WGS) entry which is preliminary data.</text>
</comment>
<gene>
    <name evidence="1" type="ORF">FEN17_26670</name>
</gene>
<accession>A0A5R9KMC5</accession>
<proteinExistence type="predicted"/>
<keyword evidence="2" id="KW-1185">Reference proteome</keyword>
<evidence type="ECO:0000313" key="2">
    <source>
        <dbReference type="Proteomes" id="UP000306402"/>
    </source>
</evidence>
<organism evidence="1 2">
    <name type="scientific">Dyadobacter luticola</name>
    <dbReference type="NCBI Taxonomy" id="1979387"/>
    <lineage>
        <taxon>Bacteria</taxon>
        <taxon>Pseudomonadati</taxon>
        <taxon>Bacteroidota</taxon>
        <taxon>Cytophagia</taxon>
        <taxon>Cytophagales</taxon>
        <taxon>Spirosomataceae</taxon>
        <taxon>Dyadobacter</taxon>
    </lineage>
</organism>
<evidence type="ECO:0000313" key="1">
    <source>
        <dbReference type="EMBL" id="TLU97370.1"/>
    </source>
</evidence>